<organism evidence="2 3">
    <name type="scientific">Actinomadura hallensis</name>
    <dbReference type="NCBI Taxonomy" id="337895"/>
    <lineage>
        <taxon>Bacteria</taxon>
        <taxon>Bacillati</taxon>
        <taxon>Actinomycetota</taxon>
        <taxon>Actinomycetes</taxon>
        <taxon>Streptosporangiales</taxon>
        <taxon>Thermomonosporaceae</taxon>
        <taxon>Actinomadura</taxon>
    </lineage>
</organism>
<evidence type="ECO:0000313" key="2">
    <source>
        <dbReference type="EMBL" id="TQM69920.1"/>
    </source>
</evidence>
<sequence>MRPQVRVWSPFCMGWTLSDDVDVFLAAAGGFLRGDPVSNTVALTVLEDMRAHGPGLYGDVLFGWWTRDGRVQGAFLRTGGYPPQLSAMPERAARDLADVLADRGARVAGAGGAKAAAEAFADAWTRRTGARSRIVMRQRLYRLAEPEPPEPRPEGAARTAGRADRPLLLEWAAGFSRDAGDGAAVNETMLDSRLAAGRVVLWEVRGRPVAMAWWSPVVAGMSRVSAVYTPAAHRRRGYGGAVTEAAGHAARKAGAGEVVLFADLANPTSNSVYRRLGYRPVEDRTMLTFTTPTP</sequence>
<dbReference type="SUPFAM" id="SSF55729">
    <property type="entry name" value="Acyl-CoA N-acyltransferases (Nat)"/>
    <property type="match status" value="1"/>
</dbReference>
<feature type="domain" description="N-acetyltransferase" evidence="1">
    <location>
        <begin position="155"/>
        <end position="294"/>
    </location>
</feature>
<dbReference type="AlphaFoldDB" id="A0A543IH80"/>
<gene>
    <name evidence="2" type="ORF">FHX41_3637</name>
</gene>
<dbReference type="EMBL" id="VFPO01000001">
    <property type="protein sequence ID" value="TQM69920.1"/>
    <property type="molecule type" value="Genomic_DNA"/>
</dbReference>
<keyword evidence="2" id="KW-0808">Transferase</keyword>
<evidence type="ECO:0000259" key="1">
    <source>
        <dbReference type="PROSITE" id="PS51186"/>
    </source>
</evidence>
<dbReference type="PROSITE" id="PS51186">
    <property type="entry name" value="GNAT"/>
    <property type="match status" value="1"/>
</dbReference>
<accession>A0A543IH80</accession>
<dbReference type="InterPro" id="IPR016181">
    <property type="entry name" value="Acyl_CoA_acyltransferase"/>
</dbReference>
<dbReference type="Gene3D" id="3.40.630.30">
    <property type="match status" value="1"/>
</dbReference>
<dbReference type="InterPro" id="IPR013653">
    <property type="entry name" value="GCN5-like_dom"/>
</dbReference>
<keyword evidence="3" id="KW-1185">Reference proteome</keyword>
<dbReference type="InterPro" id="IPR000182">
    <property type="entry name" value="GNAT_dom"/>
</dbReference>
<proteinExistence type="predicted"/>
<evidence type="ECO:0000313" key="3">
    <source>
        <dbReference type="Proteomes" id="UP000316706"/>
    </source>
</evidence>
<dbReference type="Pfam" id="PF08445">
    <property type="entry name" value="FR47"/>
    <property type="match status" value="1"/>
</dbReference>
<dbReference type="CDD" id="cd04301">
    <property type="entry name" value="NAT_SF"/>
    <property type="match status" value="1"/>
</dbReference>
<comment type="caution">
    <text evidence="2">The sequence shown here is derived from an EMBL/GenBank/DDBJ whole genome shotgun (WGS) entry which is preliminary data.</text>
</comment>
<dbReference type="Proteomes" id="UP000316706">
    <property type="component" value="Unassembled WGS sequence"/>
</dbReference>
<dbReference type="GO" id="GO:0016747">
    <property type="term" value="F:acyltransferase activity, transferring groups other than amino-acyl groups"/>
    <property type="evidence" value="ECO:0007669"/>
    <property type="project" value="InterPro"/>
</dbReference>
<reference evidence="2 3" key="1">
    <citation type="submission" date="2019-06" db="EMBL/GenBank/DDBJ databases">
        <title>Sequencing the genomes of 1000 actinobacteria strains.</title>
        <authorList>
            <person name="Klenk H.-P."/>
        </authorList>
    </citation>
    <scope>NUCLEOTIDE SEQUENCE [LARGE SCALE GENOMIC DNA]</scope>
    <source>
        <strain evidence="2 3">DSM 45043</strain>
    </source>
</reference>
<name>A0A543IH80_9ACTN</name>
<protein>
    <submittedName>
        <fullName evidence="2">Putative GNAT family acetyltransferase</fullName>
    </submittedName>
</protein>